<dbReference type="Pfam" id="PF00668">
    <property type="entry name" value="Condensation"/>
    <property type="match status" value="4"/>
</dbReference>
<dbReference type="CDD" id="cd19545">
    <property type="entry name" value="FUM14_C_NRPS-like"/>
    <property type="match status" value="2"/>
</dbReference>
<dbReference type="Gene3D" id="3.40.50.980">
    <property type="match status" value="2"/>
</dbReference>
<evidence type="ECO:0000256" key="3">
    <source>
        <dbReference type="ARBA" id="ARBA00022598"/>
    </source>
</evidence>
<dbReference type="Pfam" id="PF00550">
    <property type="entry name" value="PP-binding"/>
    <property type="match status" value="4"/>
</dbReference>
<dbReference type="Gene3D" id="3.30.559.30">
    <property type="entry name" value="Nonribosomal peptide synthetase, condensation domain"/>
    <property type="match status" value="5"/>
</dbReference>
<dbReference type="InterPro" id="IPR036736">
    <property type="entry name" value="ACP-like_sf"/>
</dbReference>
<dbReference type="InterPro" id="IPR025714">
    <property type="entry name" value="Methyltranfer_dom"/>
</dbReference>
<feature type="domain" description="Carrier" evidence="6">
    <location>
        <begin position="4481"/>
        <end position="4557"/>
    </location>
</feature>
<dbReference type="InterPro" id="IPR020845">
    <property type="entry name" value="AMP-binding_CS"/>
</dbReference>
<dbReference type="FunFam" id="3.30.300.30:FF:000015">
    <property type="entry name" value="Nonribosomal peptide synthase SidD"/>
    <property type="match status" value="3"/>
</dbReference>
<dbReference type="PROSITE" id="PS00455">
    <property type="entry name" value="AMP_BINDING"/>
    <property type="match status" value="4"/>
</dbReference>
<dbReference type="InterPro" id="IPR045851">
    <property type="entry name" value="AMP-bd_C_sf"/>
</dbReference>
<evidence type="ECO:0000256" key="5">
    <source>
        <dbReference type="SAM" id="MobiDB-lite"/>
    </source>
</evidence>
<keyword evidence="1" id="KW-0596">Phosphopantetheine</keyword>
<dbReference type="CDD" id="cd19542">
    <property type="entry name" value="CT_NRPS-like"/>
    <property type="match status" value="1"/>
</dbReference>
<comment type="caution">
    <text evidence="7">The sequence shown here is derived from an EMBL/GenBank/DDBJ whole genome shotgun (WGS) entry which is preliminary data.</text>
</comment>
<dbReference type="CDD" id="cd05918">
    <property type="entry name" value="A_NRPS_SidN3_like"/>
    <property type="match status" value="3"/>
</dbReference>
<dbReference type="GO" id="GO:0005737">
    <property type="term" value="C:cytoplasm"/>
    <property type="evidence" value="ECO:0007669"/>
    <property type="project" value="TreeGrafter"/>
</dbReference>
<dbReference type="Gene3D" id="2.30.38.10">
    <property type="entry name" value="Luciferase, Domain 3"/>
    <property type="match status" value="1"/>
</dbReference>
<dbReference type="Gene3D" id="1.10.1200.10">
    <property type="entry name" value="ACP-like"/>
    <property type="match status" value="4"/>
</dbReference>
<evidence type="ECO:0000313" key="8">
    <source>
        <dbReference type="Proteomes" id="UP000700596"/>
    </source>
</evidence>
<dbReference type="NCBIfam" id="TIGR01733">
    <property type="entry name" value="AA-adenyl-dom"/>
    <property type="match status" value="4"/>
</dbReference>
<gene>
    <name evidence="7" type="ORF">B0J11DRAFT_593923</name>
</gene>
<dbReference type="FunFam" id="3.40.50.12780:FF:000014">
    <property type="entry name" value="Nonribosomal peptide synthetase 1"/>
    <property type="match status" value="2"/>
</dbReference>
<organism evidence="7 8">
    <name type="scientific">Dendryphion nanum</name>
    <dbReference type="NCBI Taxonomy" id="256645"/>
    <lineage>
        <taxon>Eukaryota</taxon>
        <taxon>Fungi</taxon>
        <taxon>Dikarya</taxon>
        <taxon>Ascomycota</taxon>
        <taxon>Pezizomycotina</taxon>
        <taxon>Dothideomycetes</taxon>
        <taxon>Pleosporomycetidae</taxon>
        <taxon>Pleosporales</taxon>
        <taxon>Torulaceae</taxon>
        <taxon>Dendryphion</taxon>
    </lineage>
</organism>
<feature type="region of interest" description="Disordered" evidence="5">
    <location>
        <begin position="836"/>
        <end position="855"/>
    </location>
</feature>
<dbReference type="EMBL" id="JAGMWT010000015">
    <property type="protein sequence ID" value="KAH7116165.1"/>
    <property type="molecule type" value="Genomic_DNA"/>
</dbReference>
<dbReference type="CDD" id="cd05930">
    <property type="entry name" value="A_NRPS"/>
    <property type="match status" value="1"/>
</dbReference>
<evidence type="ECO:0000259" key="6">
    <source>
        <dbReference type="PROSITE" id="PS50075"/>
    </source>
</evidence>
<dbReference type="Gene3D" id="3.30.559.10">
    <property type="entry name" value="Chloramphenicol acetyltransferase-like domain"/>
    <property type="match status" value="4"/>
</dbReference>
<dbReference type="GO" id="GO:0031177">
    <property type="term" value="F:phosphopantetheine binding"/>
    <property type="evidence" value="ECO:0007669"/>
    <property type="project" value="InterPro"/>
</dbReference>
<dbReference type="InterPro" id="IPR020806">
    <property type="entry name" value="PKS_PP-bd"/>
</dbReference>
<sequence>MKITKSFDPKDVGAIGSNILDAIILPPEKAIEGKELQITVTNCSPTNSGESTATTPIEYDELGYWKDYLVDCESTPFPALPPLVKDPVVDNAVEHHFCLPPSPDDASHVADQAIFCVAWAFITGQVMNSKDITFGVMMDEYGSMDEQEDSTVIGVLPMRLKLAGEEEISEYLKSVQKQILEHTALRHTTLSDIVNASTDAKQACMFQTLLVLRANKTGPQQATSMDIAELQHYERSLIIEVLPGLKQITVKGSFDSRVIQPEMVNRLLERLGLVALQLSRGDPKNLIADIETVTPRDLEDMWRWNRTVPAPVEQCVHKAIERLASAQPSVPAICAWDGELTYSELDRLASLLAGHLAQVGIGPDVLVPLCFEKSMWTPIAMLGVLKAGGGFVLLDSSLPEKRLQDIVGQIGSRLLLSSFAKHSLSARLAEHVLVINYDTLSDYDFLTQSYGAVLQPSPDSTAYVIFTSGSTGVPKGVNISHRNIASAYLQKEHLLECTPDSRVYDFAAYSFTVSLTNFFMALTAGGCLCIPSDQDRRENLPASFAALQANTVILTPSVAAILSPAQFPGLKSIIFGGEVVRAKDIRPWWGHRRLLTAYANSECTTCVTLNSTATNPEQLASIGKGVNAATWVVDPENHHCVLPPGCIGELLIESPLIGSGYLNDPAKTAVTFVTSPAWLVSGAQGHPGRTAKLYKTGDLVQQNEDGSLNYIGRKDSQIKIRGQRIELGDVEFGVQRCIPEVEQVVAEVIVPQGEETRPMLAAFLFMENKKKMQKTVDRAVTLFSITKDIENSMIRCLPGYMVPSIFFSMQDVPMTATGKTDRRRLRDIGASFSSQQLAELRTSSPKKKRQPSTAVERNVQKLWAQVLRINPESIGLDDSFFRLGGDSIAAMKLVADARQKGLQMTVADLFRNPQLQHLTEQIKISTHDASPPISQGEYTGPVEQSFAQGRLWFLEELHPGLNWYTVPFAVRIKGALQLDALSTALQTLESRHETLRTTFSTKGGTGFQEVRPFSMNKLTVIDILHGDDQGLVDALQQDQTTPFDLHSQPGWRYSVYRLNQNEHVLSIVLHHIISDGWSMEVLARELTQFYSAALRGSDPLSTTHPLPIQYRDYSIWQKQQEQVNESQEQLNYWVRQLQTSRPAEFLCDMPRPPTLSGKAGKYQFMVDGLLHENLKSFCQTMGVTMFIILLATFRATHYRFTGQDDATIGAPNANRDRWELKNMIGFFVNMQCFRIKIGNDSFEELVHQVHDLVIAALANQDVPFDSIVSELRQDRDISRHPIAQVMFAVHPQLGLGKLELEGVETTAVNGMVVSRFDLEVHFFQEENGLRGEFIYSKDLYAPETISSLASIFQNALIECLNDPKTKVSSIQLLTSDEYSKLSQMGLLQPNETNYPRESTVVGLFRQQADVYSSRIAVKDSHTKITYAQLDAESDRVAQWLSKRLLAPETLVGVIANRSCQTITTLMGILKAGLAYLPFDTRIPKARMEGILSSIRDPKIVLVGDAIEVPECELDDVQFIHIAEVLNECSSEQSCSNRLATINGPSPTSLAYVMFTSGSTGQPKGVMIEHRGIVRLVKDGNLAKLLPSHGVMAHVANLAFDASTWEIYAALLNGGTLVCIDYMTVLDYHRLGNVFAGEKVQTAMLTPALLKQCLLESPSTISGLDTLYVAGDRADVSDLVSARKLVKSNVINAYGPTENTTFSTTFRLLEDEKCINGVPIGAAISNSGAYVMDPEQQLVPLGVIGELVVTGDGLARGYTDPERNIDRFITVTLGGQEIKAYRTGDYVRCRPMDGQLEFFGRIDGQIKIRGQRVEVGEIESVLQSQESISNAVVVLQERGSDDKRLVAYVTVDKGSATPEGKRGDDDQLQHVEAWEERFDSETYMPINDIQLESIGRDFVGWTSMYDGSDIDKAEMNEWLEDTMNTIYRIVHGQPKNVLEIGSGTGMILFNLAKGLESYVGLDPSQTAVQFCERAAKTIPAFTNKVQMYKATAADINGLRIPLKANLAIINSVVQYFPSQEYLFNVVEELAKVEGITTLFFGDIRSYALHREFLATRAFRISGDSSTKAGLRRMVEDMERVELELLVDPAFFTSLPSRIPQIVKHVEILPKMMMATNELSSYRYAAIVYIKEKDQPEQEVRHIEDDKWINFEEERLDRHSLLQRLKKEKHVFPLAVKNIPHSKTIFGRCLLASLDEKEVGGLDAQDWLSSVRQAAEQKFSLSATELKELAQETNSSVEISWSRQYSQKGGLDAVFHQYKPKNGENRVMFQFPSDHRERPQHGFSSKPLRQQFVQHVQQQLERVLKSQLPAYMIPQSINVIEEIPINENGKVDRKALIQREQQQITNRGSMRQPSTRAEQTMQRLWAQVLKTAPEGIDLNDNFFRLGGDSIAVMKLVGNARKTGISLTVADVFQHPRLADLSCLNNAHIYGTTEIPAFSLLAQDIDIVQVREEVAISCNINPSIRSGDYIMQSVLELQTDINEVAFCAAWEQVVQSTPILRTRIVQHARLGLLQVVVAEGVKWAEAENLDRYTKQDKECSMDLGEPLARYCLVKEPHGGKQWFVWTIHHALYDGWTLPRIVRTVTNAYNGDAVMKQAEYGNFIKYLGLQDEGAATRYWQDYLSDCQAISFPPLSTLPRAPLPFSMVECTCSLLSKAHSGITTSTFIRAAWAIITGCYTNSDDIVFGATLTGRNAPVNGIEAMIGPTIATVPVRVRLAGDQNVSQFLEVLQQQATEMIPFEQTGLQSIAKIGQHTQHACSFQTLLLVQPAGETLESDKVLGKWHVGSDLQEFTTYSLLIQCTLADDGIHITASYNPQSIEHWLVEKMLAQFSLVLHQLASADLGTKVKNINILTPEDRHQLWNSNVPLAVNQCVHEMFTHHAKAQPNAPAIYAWDGEMSYGELDKCSTQLAGHLINLGVKPNQIVPLYFEKSIWTNVAAMSVLKAGCAFVLLDSSLPQERLQNILKSVHPDLIISSMPNRSRASQLCKKVISINSEFFSGLEVMVDPLPDVPSSSLMYVIFTSGSTGQPKGVMISHKNMATAIHYQSGSLGFTTDSRVYDFASYSFDPCITNIFTTIATGGCLCVPKDEDRKDRLAHSIASLKANTIELTPSVSQLLDPSKLHGLRSLMFGGEALHIKDVTPWWDRVRVANTYGPSECTPTSTINIDSPSLEEVTHIGRGVGLVTWVVNPENHDILVAPGCVGELLLEGPLVGLGYLHNPKMTAAAFIKTPSWLKAGVPGKQGREGRLYKTGDLVQYNEKGNLKFIGRKDTQVKLRGQRVELGDVESHVRDCIPGIEEVVAEVISPVGKESSPMLAVFVVETREENTDSSAADPAHTSVMQIGADITDKLHEVLPRYMVPGVFFTFSQLPMTAAGKIDRRRLREIGSSFSVQQLADMRTPNLEEKPQPSTKSERVMQQLWAQVLRLKSDSIGLDDSFFRLGGDSIAAMKLVGNARQAGIHLTVANIFQHPRLAEMSCLKSAYTHSVTEEIPAFSLLLGQDVDVAQVREEVAISCNINTAIVEDIYPCSPLQEGLISLTLKKAGGDYVMQSVLELKDSIDEGAFRAAWEQVVHSTPILRTRIIQHDKLGLLQVVVAEKLKWTEAVADNLDEYAKQDKDHVIKLGEPLARYNIVKEPRRGGRRWFVWTIHHALYDGWTLPRIVDKVREVYNGGTPEKQPGFNTFIGYLGQQDQKAVETYWTDSLADCQATPFPPLPPSIQQPSASSAIEYQCLLPKTPSDMTMSTVLQAAWAIIVSRYTDSEDVVFGATVTGRNAPVPAIEAIIGPTIATVPVRIHVASNYTTSAYLNTIQQQAIKRIPFEQTGLQRIAKMGPDARHACGFQTLLLVQPEEGVLGNDMLGTWHGRSELSGFTSYGLVVQCALATDGIHITASFDAQMIEEWLAEKMLAQFSFVLHQLASADPEAKIADINILTPEDKRHLWEWNSDVPLVADRCIHDMFADQAKAQPNTPAICAWDGEMSYMELEECSTRLASHIISIGVKPNGIVPLCFEKSMWTVVSLLAVLKAGCAFLLLDPSLPAERLKSMCRKGSSTLALTSRQSALVIGGWIETCVIVDKDFVHTIPERKPPSMTVRPTDSAYVIFTSGSTGEPKGCRIDHRSCCSAISRHGPSLGMQKSTRALQFGSYSFAGSLVEMLPTLVHGGCVCIPSEEERRTGLSSAISQMKINWAFLTSTVLDLISPQLTPSLKTVCVGGEPIRLSQITEWENLVHLRQTYGSSETSGVVSSMRLTSASTPRDVGKADTGRYWIVDSNDHSKLVPIGVIGEVLVEGPILGQEYIGEPEKTASAFINPPAWRTSFRHSQEALRLYKTGDLARFKSDGSIELLGRKDSQVKLRGQRIELGEIEHQARLANMDVEDLAVELVWPRQEKKGLLACFIVPMNSTDDHINKNTEDFMPNPLVQATIQAIQQRLEQFLPQYMIPSLFIPVTQLPKTSSRKVDRRRLREIGGSLSSQQLVELRQSSQGLKRMPSTEIERVMQQSWARALNLAPESISLDDNFFRLGGDSIVAMKLVSEAREVGIPLLAADIFRHKTLAELSLQLRIQNIKACEDPHEDFLANSPTPPGLAKEVESLGIGITAQKIESILPLTSFQTRCVEDGIANKLFCNYFYLDLGRDINLRQLEKSCDLTLKRFSILRACFLQLSGSFWQVVLRHLDRPVRTIDVDEDLSIASHDFCLQDIREFTPTTPPLNFVFLRHKMNGIRLILRMSHAQYDGFCLPTLVETLSAHYNEISLPQVPNYSAFLSHIAHSRSESIKYWQSLLYGSYPITSQDVRAKLLPHDVLQNPTPKVFRAQVETRLPPLADNITPATLVSTAWAVILSRITSKDDVTYGHLVAGRNSALRGIDHIVGPCANIIPIRARLPSTLRSTDLLLAIREQLVALGEADSLGSRDIIKHCTSWTQMPDFDIVIQHLNMDVHPEARFSETKTRLQFFSHPDTLPPYKIYLMSYLEQGRLVIDLYTDTHVMDEKTANSLLLGLVNVLDKLTGYMNTNVRCLLDGVDVEI</sequence>
<dbReference type="InterPro" id="IPR023213">
    <property type="entry name" value="CAT-like_dom_sf"/>
</dbReference>
<evidence type="ECO:0000256" key="2">
    <source>
        <dbReference type="ARBA" id="ARBA00022553"/>
    </source>
</evidence>
<dbReference type="PANTHER" id="PTHR45527">
    <property type="entry name" value="NONRIBOSOMAL PEPTIDE SYNTHETASE"/>
    <property type="match status" value="1"/>
</dbReference>
<dbReference type="OrthoDB" id="416786at2759"/>
<dbReference type="FunFam" id="3.30.559.30:FF:000003">
    <property type="entry name" value="Nonribosomal peptide synthase SidD"/>
    <property type="match status" value="2"/>
</dbReference>
<dbReference type="GO" id="GO:0016874">
    <property type="term" value="F:ligase activity"/>
    <property type="evidence" value="ECO:0007669"/>
    <property type="project" value="UniProtKB-KW"/>
</dbReference>
<dbReference type="SUPFAM" id="SSF47336">
    <property type="entry name" value="ACP-like"/>
    <property type="match status" value="4"/>
</dbReference>
<dbReference type="PANTHER" id="PTHR45527:SF3">
    <property type="entry name" value="SIDEROPHORE SYNTHETASE (EUROFUNG)"/>
    <property type="match status" value="1"/>
</dbReference>
<proteinExistence type="inferred from homology"/>
<dbReference type="NCBIfam" id="NF003417">
    <property type="entry name" value="PRK04813.1"/>
    <property type="match status" value="5"/>
</dbReference>
<dbReference type="InterPro" id="IPR000873">
    <property type="entry name" value="AMP-dep_synth/lig_dom"/>
</dbReference>
<dbReference type="CDD" id="cd19531">
    <property type="entry name" value="LCL_NRPS-like"/>
    <property type="match status" value="1"/>
</dbReference>
<comment type="similarity">
    <text evidence="4">Belongs to the NRP synthetase family.</text>
</comment>
<dbReference type="InterPro" id="IPR009081">
    <property type="entry name" value="PP-bd_ACP"/>
</dbReference>
<evidence type="ECO:0000313" key="7">
    <source>
        <dbReference type="EMBL" id="KAH7116165.1"/>
    </source>
</evidence>
<evidence type="ECO:0000256" key="4">
    <source>
        <dbReference type="ARBA" id="ARBA00029454"/>
    </source>
</evidence>
<keyword evidence="8" id="KW-1185">Reference proteome</keyword>
<feature type="domain" description="Carrier" evidence="6">
    <location>
        <begin position="3403"/>
        <end position="3479"/>
    </location>
</feature>
<dbReference type="SUPFAM" id="SSF53335">
    <property type="entry name" value="S-adenosyl-L-methionine-dependent methyltransferases"/>
    <property type="match status" value="1"/>
</dbReference>
<evidence type="ECO:0000256" key="1">
    <source>
        <dbReference type="ARBA" id="ARBA00022450"/>
    </source>
</evidence>
<reference evidence="7" key="1">
    <citation type="journal article" date="2021" name="Nat. Commun.">
        <title>Genetic determinants of endophytism in the Arabidopsis root mycobiome.</title>
        <authorList>
            <person name="Mesny F."/>
            <person name="Miyauchi S."/>
            <person name="Thiergart T."/>
            <person name="Pickel B."/>
            <person name="Atanasova L."/>
            <person name="Karlsson M."/>
            <person name="Huettel B."/>
            <person name="Barry K.W."/>
            <person name="Haridas S."/>
            <person name="Chen C."/>
            <person name="Bauer D."/>
            <person name="Andreopoulos W."/>
            <person name="Pangilinan J."/>
            <person name="LaButti K."/>
            <person name="Riley R."/>
            <person name="Lipzen A."/>
            <person name="Clum A."/>
            <person name="Drula E."/>
            <person name="Henrissat B."/>
            <person name="Kohler A."/>
            <person name="Grigoriev I.V."/>
            <person name="Martin F.M."/>
            <person name="Hacquard S."/>
        </authorList>
    </citation>
    <scope>NUCLEOTIDE SEQUENCE</scope>
    <source>
        <strain evidence="7">MPI-CAGE-CH-0243</strain>
    </source>
</reference>
<dbReference type="GO" id="GO:0044550">
    <property type="term" value="P:secondary metabolite biosynthetic process"/>
    <property type="evidence" value="ECO:0007669"/>
    <property type="project" value="TreeGrafter"/>
</dbReference>
<dbReference type="SUPFAM" id="SSF52777">
    <property type="entry name" value="CoA-dependent acyltransferases"/>
    <property type="match status" value="9"/>
</dbReference>
<keyword evidence="2" id="KW-0597">Phosphoprotein</keyword>
<dbReference type="Gene3D" id="3.30.300.30">
    <property type="match status" value="5"/>
</dbReference>
<dbReference type="InterPro" id="IPR029063">
    <property type="entry name" value="SAM-dependent_MTases_sf"/>
</dbReference>
<dbReference type="Gene3D" id="3.40.50.150">
    <property type="entry name" value="Vaccinia Virus protein VP39"/>
    <property type="match status" value="1"/>
</dbReference>
<dbReference type="PROSITE" id="PS50075">
    <property type="entry name" value="CARRIER"/>
    <property type="match status" value="4"/>
</dbReference>
<dbReference type="InterPro" id="IPR006162">
    <property type="entry name" value="Ppantetheine_attach_site"/>
</dbReference>
<dbReference type="GO" id="GO:0043041">
    <property type="term" value="P:amino acid activation for nonribosomal peptide biosynthetic process"/>
    <property type="evidence" value="ECO:0007669"/>
    <property type="project" value="TreeGrafter"/>
</dbReference>
<dbReference type="Gene3D" id="3.40.50.12780">
    <property type="entry name" value="N-terminal domain of ligase-like"/>
    <property type="match status" value="3"/>
</dbReference>
<name>A0A9P9IE54_9PLEO</name>
<keyword evidence="3" id="KW-0436">Ligase</keyword>
<dbReference type="PROSITE" id="PS00012">
    <property type="entry name" value="PHOSPHOPANTETHEINE"/>
    <property type="match status" value="4"/>
</dbReference>
<protein>
    <recommendedName>
        <fullName evidence="6">Carrier domain-containing protein</fullName>
    </recommendedName>
</protein>
<dbReference type="Pfam" id="PF13847">
    <property type="entry name" value="Methyltransf_31"/>
    <property type="match status" value="1"/>
</dbReference>
<accession>A0A9P9IE54</accession>
<dbReference type="InterPro" id="IPR042099">
    <property type="entry name" value="ANL_N_sf"/>
</dbReference>
<dbReference type="SMART" id="SM00823">
    <property type="entry name" value="PKS_PP"/>
    <property type="match status" value="4"/>
</dbReference>
<dbReference type="FunFam" id="1.10.1200.10:FF:000005">
    <property type="entry name" value="Nonribosomal peptide synthetase 1"/>
    <property type="match status" value="4"/>
</dbReference>
<dbReference type="Pfam" id="PF00501">
    <property type="entry name" value="AMP-binding"/>
    <property type="match status" value="4"/>
</dbReference>
<dbReference type="Proteomes" id="UP000700596">
    <property type="component" value="Unassembled WGS sequence"/>
</dbReference>
<dbReference type="SUPFAM" id="SSF56801">
    <property type="entry name" value="Acetyl-CoA synthetase-like"/>
    <property type="match status" value="4"/>
</dbReference>
<feature type="domain" description="Carrier" evidence="6">
    <location>
        <begin position="850"/>
        <end position="926"/>
    </location>
</feature>
<dbReference type="InterPro" id="IPR001242">
    <property type="entry name" value="Condensation_dom"/>
</dbReference>
<feature type="domain" description="Carrier" evidence="6">
    <location>
        <begin position="2350"/>
        <end position="2426"/>
    </location>
</feature>
<dbReference type="InterPro" id="IPR010071">
    <property type="entry name" value="AA_adenyl_dom"/>
</dbReference>